<gene>
    <name evidence="2" type="ORF">DM867_04275</name>
    <name evidence="1" type="ORF">DMP03_08655</name>
    <name evidence="3" type="ORF">DP108_08845</name>
</gene>
<organism evidence="3 4">
    <name type="scientific">Halosegnis rubeus</name>
    <dbReference type="NCBI Taxonomy" id="2212850"/>
    <lineage>
        <taxon>Archaea</taxon>
        <taxon>Methanobacteriati</taxon>
        <taxon>Methanobacteriota</taxon>
        <taxon>Stenosarchaea group</taxon>
        <taxon>Halobacteria</taxon>
        <taxon>Halobacteriales</taxon>
        <taxon>Natronomonadaceae</taxon>
        <taxon>Halosegnis</taxon>
    </lineage>
</organism>
<accession>A0A5N5U9I8</accession>
<dbReference type="Proteomes" id="UP000326207">
    <property type="component" value="Unassembled WGS sequence"/>
</dbReference>
<evidence type="ECO:0000313" key="6">
    <source>
        <dbReference type="Proteomes" id="UP000326865"/>
    </source>
</evidence>
<evidence type="ECO:0000313" key="2">
    <source>
        <dbReference type="EMBL" id="KAB7516347.1"/>
    </source>
</evidence>
<proteinExistence type="predicted"/>
<dbReference type="Proteomes" id="UP000326302">
    <property type="component" value="Unassembled WGS sequence"/>
</dbReference>
<dbReference type="RefSeq" id="WP_152120293.1">
    <property type="nucleotide sequence ID" value="NZ_QJOW01000003.1"/>
</dbReference>
<dbReference type="EMBL" id="QJOW01000003">
    <property type="protein sequence ID" value="KAB7515293.1"/>
    <property type="molecule type" value="Genomic_DNA"/>
</dbReference>
<dbReference type="OrthoDB" id="212869at2157"/>
<evidence type="ECO:0008006" key="7">
    <source>
        <dbReference type="Google" id="ProtNLM"/>
    </source>
</evidence>
<dbReference type="EMBL" id="QMDY01000004">
    <property type="protein sequence ID" value="KAB7517665.1"/>
    <property type="molecule type" value="Genomic_DNA"/>
</dbReference>
<dbReference type="Proteomes" id="UP000326865">
    <property type="component" value="Unassembled WGS sequence"/>
</dbReference>
<dbReference type="EMBL" id="QKKZ01000001">
    <property type="protein sequence ID" value="KAB7516347.1"/>
    <property type="molecule type" value="Genomic_DNA"/>
</dbReference>
<dbReference type="AlphaFoldDB" id="A0A5N5UG76"/>
<protein>
    <recommendedName>
        <fullName evidence="7">N-acetyltransferase domain-containing protein</fullName>
    </recommendedName>
</protein>
<keyword evidence="6" id="KW-1185">Reference proteome</keyword>
<reference evidence="4 5" key="1">
    <citation type="submission" date="2019-10" db="EMBL/GenBank/DDBJ databases">
        <title>Unraveling microbial dark matter from salterns through culturing: the case of the genus Halosegnis.</title>
        <authorList>
            <person name="Duran-Viseras A."/>
            <person name="Andrei A.-S."/>
            <person name="Vera-Gargallo B."/>
            <person name="Ghai R."/>
            <person name="Sanchez-Porro C."/>
            <person name="Ventosa A."/>
        </authorList>
    </citation>
    <scope>NUCLEOTIDE SEQUENCE [LARGE SCALE GENOMIC DNA]</scope>
    <source>
        <strain evidence="1 5">F17-44</strain>
        <strain evidence="2 6">F18-79</strain>
        <strain evidence="3 4">F19-13</strain>
    </source>
</reference>
<evidence type="ECO:0000313" key="1">
    <source>
        <dbReference type="EMBL" id="KAB7515293.1"/>
    </source>
</evidence>
<comment type="caution">
    <text evidence="3">The sequence shown here is derived from an EMBL/GenBank/DDBJ whole genome shotgun (WGS) entry which is preliminary data.</text>
</comment>
<evidence type="ECO:0000313" key="5">
    <source>
        <dbReference type="Proteomes" id="UP000326302"/>
    </source>
</evidence>
<accession>A0A5N5UCS2</accession>
<name>A0A5N5UG76_9EURY</name>
<sequence length="135" mass="15364">MHLRDAVERDADWMAELTGRPTDVTRNLVHDRTVQVAVADHTADQDEAGEDEPVRGFVAYDARRETVHVTQIQGTAEACRRLLDAPLEFARQEEMSVELLLAVDDELREVVKSKGFEEAGEGPRFEGTRTIRYRR</sequence>
<evidence type="ECO:0000313" key="4">
    <source>
        <dbReference type="Proteomes" id="UP000326207"/>
    </source>
</evidence>
<evidence type="ECO:0000313" key="3">
    <source>
        <dbReference type="EMBL" id="KAB7517665.1"/>
    </source>
</evidence>
<accession>A0A5N5UG76</accession>